<keyword evidence="5" id="KW-0808">Transferase</keyword>
<dbReference type="EC" id="2.7.13.3" evidence="2"/>
<dbReference type="Pfam" id="PF02518">
    <property type="entry name" value="HATPase_c"/>
    <property type="match status" value="1"/>
</dbReference>
<evidence type="ECO:0000256" key="2">
    <source>
        <dbReference type="ARBA" id="ARBA00012438"/>
    </source>
</evidence>
<dbReference type="InterPro" id="IPR003594">
    <property type="entry name" value="HATPase_dom"/>
</dbReference>
<evidence type="ECO:0000313" key="5">
    <source>
        <dbReference type="EMBL" id="SHG67506.1"/>
    </source>
</evidence>
<comment type="catalytic activity">
    <reaction evidence="1">
        <text>ATP + protein L-histidine = ADP + protein N-phospho-L-histidine.</text>
        <dbReference type="EC" id="2.7.13.3"/>
    </reaction>
</comment>
<dbReference type="AlphaFoldDB" id="A0A1M5LR95"/>
<name>A0A1M5LR95_9BURK</name>
<dbReference type="PROSITE" id="PS50109">
    <property type="entry name" value="HIS_KIN"/>
    <property type="match status" value="1"/>
</dbReference>
<dbReference type="InterPro" id="IPR005467">
    <property type="entry name" value="His_kinase_dom"/>
</dbReference>
<evidence type="ECO:0000259" key="4">
    <source>
        <dbReference type="PROSITE" id="PS50109"/>
    </source>
</evidence>
<dbReference type="Gene3D" id="3.30.450.20">
    <property type="entry name" value="PAS domain"/>
    <property type="match status" value="1"/>
</dbReference>
<evidence type="ECO:0000313" key="6">
    <source>
        <dbReference type="Proteomes" id="UP000184226"/>
    </source>
</evidence>
<feature type="domain" description="Histidine kinase" evidence="4">
    <location>
        <begin position="175"/>
        <end position="411"/>
    </location>
</feature>
<dbReference type="PRINTS" id="PR00344">
    <property type="entry name" value="BCTRLSENSOR"/>
</dbReference>
<dbReference type="Proteomes" id="UP000184226">
    <property type="component" value="Unassembled WGS sequence"/>
</dbReference>
<evidence type="ECO:0000256" key="3">
    <source>
        <dbReference type="ARBA" id="ARBA00022553"/>
    </source>
</evidence>
<reference evidence="5 6" key="1">
    <citation type="submission" date="2016-11" db="EMBL/GenBank/DDBJ databases">
        <authorList>
            <person name="Jaros S."/>
            <person name="Januszkiewicz K."/>
            <person name="Wedrychowicz H."/>
        </authorList>
    </citation>
    <scope>NUCLEOTIDE SEQUENCE [LARGE SCALE GENOMIC DNA]</scope>
    <source>
        <strain evidence="5 6">CGMCC 1.10190</strain>
    </source>
</reference>
<dbReference type="OrthoDB" id="2521613at2"/>
<accession>A0A1M5LR95</accession>
<dbReference type="InterPro" id="IPR003661">
    <property type="entry name" value="HisK_dim/P_dom"/>
</dbReference>
<organism evidence="5 6">
    <name type="scientific">Pollutimonas bauzanensis</name>
    <dbReference type="NCBI Taxonomy" id="658167"/>
    <lineage>
        <taxon>Bacteria</taxon>
        <taxon>Pseudomonadati</taxon>
        <taxon>Pseudomonadota</taxon>
        <taxon>Betaproteobacteria</taxon>
        <taxon>Burkholderiales</taxon>
        <taxon>Alcaligenaceae</taxon>
        <taxon>Pollutimonas</taxon>
    </lineage>
</organism>
<evidence type="ECO:0000256" key="1">
    <source>
        <dbReference type="ARBA" id="ARBA00000085"/>
    </source>
</evidence>
<dbReference type="EMBL" id="FQXE01000001">
    <property type="protein sequence ID" value="SHG67506.1"/>
    <property type="molecule type" value="Genomic_DNA"/>
</dbReference>
<dbReference type="Gene3D" id="3.30.565.10">
    <property type="entry name" value="Histidine kinase-like ATPase, C-terminal domain"/>
    <property type="match status" value="1"/>
</dbReference>
<protein>
    <recommendedName>
        <fullName evidence="2">histidine kinase</fullName>
        <ecNumber evidence="2">2.7.13.3</ecNumber>
    </recommendedName>
</protein>
<dbReference type="CDD" id="cd00082">
    <property type="entry name" value="HisKA"/>
    <property type="match status" value="1"/>
</dbReference>
<sequence length="417" mass="46308">MQNFLNALDDNSPIGLVVLDQNSAIKHLNRCMARWTTGVAGQAIGRHFLAVFPNVDGAAFASMLARDETRAAAPRAPEEGLAEVEIRLGRGCGQTARLLSLLCFSFSGGDWGLCHALLFYDPDEIDGFHRGFALTIRRLQAVQLEKHRLQKKFERTSNHLLQSEKLAGIGQLAAGVAHEINNPIGYVFSNLRTLAGYMQDLLKITDAVDTANSLEELRQLKQTLEYSYIRRDVEALIDESEEGIGRVKKIITALKDFSHIDEETFRRVDLHRGIETTLNVANNEIKYKAKVVKEYGVLPEVECNASQINQVVMNLLVNAAQSISGFGTITIRTGHEDLWVWLEVEDTGRGMDASTVKKIFDPFFTTKPLGQGTGLGLSLSYSIVQKHQGHIEVVSQPGEGARFRVWLPVIHTELTDL</sequence>
<dbReference type="InterPro" id="IPR036890">
    <property type="entry name" value="HATPase_C_sf"/>
</dbReference>
<dbReference type="GO" id="GO:0000155">
    <property type="term" value="F:phosphorelay sensor kinase activity"/>
    <property type="evidence" value="ECO:0007669"/>
    <property type="project" value="InterPro"/>
</dbReference>
<gene>
    <name evidence="5" type="ORF">SAMN04488135_10120</name>
</gene>
<dbReference type="SUPFAM" id="SSF55785">
    <property type="entry name" value="PYP-like sensor domain (PAS domain)"/>
    <property type="match status" value="1"/>
</dbReference>
<dbReference type="SUPFAM" id="SSF55874">
    <property type="entry name" value="ATPase domain of HSP90 chaperone/DNA topoisomerase II/histidine kinase"/>
    <property type="match status" value="1"/>
</dbReference>
<dbReference type="SMART" id="SM00387">
    <property type="entry name" value="HATPase_c"/>
    <property type="match status" value="1"/>
</dbReference>
<keyword evidence="3" id="KW-0597">Phosphoprotein</keyword>
<proteinExistence type="predicted"/>
<dbReference type="InterPro" id="IPR004358">
    <property type="entry name" value="Sig_transdc_His_kin-like_C"/>
</dbReference>
<keyword evidence="6" id="KW-1185">Reference proteome</keyword>
<keyword evidence="5" id="KW-0418">Kinase</keyword>
<dbReference type="STRING" id="658167.SAMN04488135_10120"/>
<dbReference type="Gene3D" id="1.10.287.130">
    <property type="match status" value="1"/>
</dbReference>
<dbReference type="PANTHER" id="PTHR43065:SF50">
    <property type="entry name" value="HISTIDINE KINASE"/>
    <property type="match status" value="1"/>
</dbReference>
<dbReference type="InterPro" id="IPR035965">
    <property type="entry name" value="PAS-like_dom_sf"/>
</dbReference>
<dbReference type="PANTHER" id="PTHR43065">
    <property type="entry name" value="SENSOR HISTIDINE KINASE"/>
    <property type="match status" value="1"/>
</dbReference>